<comment type="caution">
    <text evidence="1">The sequence shown here is derived from an EMBL/GenBank/DDBJ whole genome shotgun (WGS) entry which is preliminary data.</text>
</comment>
<dbReference type="Proteomes" id="UP000326924">
    <property type="component" value="Unassembled WGS sequence"/>
</dbReference>
<sequence>MTIPKPENPSTENPSSNVNGEYHILFETADILYSYSDTRVLARYPTLAAANAAAKDALRQELLEELDVVIDDEEEDVVESFRHAGERVLGYSSEDLDFTVEVKFIPAPSEAHEEVGKRVFTAFKQVDSHVEMLGVFRQEEKANARAEMELRREAGIRSWRDRRRWKMGMYSEVYDMETGFEGVWCGERQGVVRVWVRGCDLK</sequence>
<reference evidence="1 2" key="1">
    <citation type="submission" date="2019-09" db="EMBL/GenBank/DDBJ databases">
        <title>Draft genome of the ectomycorrhizal ascomycete Sphaerosporella brunnea.</title>
        <authorList>
            <consortium name="DOE Joint Genome Institute"/>
            <person name="Benucci G.M."/>
            <person name="Marozzi G."/>
            <person name="Antonielli L."/>
            <person name="Sanchez S."/>
            <person name="Marco P."/>
            <person name="Wang X."/>
            <person name="Falini L.B."/>
            <person name="Barry K."/>
            <person name="Haridas S."/>
            <person name="Lipzen A."/>
            <person name="Labutti K."/>
            <person name="Grigoriev I.V."/>
            <person name="Murat C."/>
            <person name="Martin F."/>
            <person name="Albertini E."/>
            <person name="Donnini D."/>
            <person name="Bonito G."/>
        </authorList>
    </citation>
    <scope>NUCLEOTIDE SEQUENCE [LARGE SCALE GENOMIC DNA]</scope>
    <source>
        <strain evidence="1 2">Sb_GMNB300</strain>
    </source>
</reference>
<evidence type="ECO:0000313" key="1">
    <source>
        <dbReference type="EMBL" id="KAA8901796.1"/>
    </source>
</evidence>
<accession>A0A5J5ET53</accession>
<gene>
    <name evidence="1" type="ORF">FN846DRAFT_108922</name>
</gene>
<dbReference type="OrthoDB" id="3250281at2759"/>
<organism evidence="1 2">
    <name type="scientific">Sphaerosporella brunnea</name>
    <dbReference type="NCBI Taxonomy" id="1250544"/>
    <lineage>
        <taxon>Eukaryota</taxon>
        <taxon>Fungi</taxon>
        <taxon>Dikarya</taxon>
        <taxon>Ascomycota</taxon>
        <taxon>Pezizomycotina</taxon>
        <taxon>Pezizomycetes</taxon>
        <taxon>Pezizales</taxon>
        <taxon>Pyronemataceae</taxon>
        <taxon>Sphaerosporella</taxon>
    </lineage>
</organism>
<keyword evidence="2" id="KW-1185">Reference proteome</keyword>
<dbReference type="AlphaFoldDB" id="A0A5J5ET53"/>
<dbReference type="EMBL" id="VXIS01000141">
    <property type="protein sequence ID" value="KAA8901796.1"/>
    <property type="molecule type" value="Genomic_DNA"/>
</dbReference>
<protein>
    <submittedName>
        <fullName evidence="1">Uncharacterized protein</fullName>
    </submittedName>
</protein>
<name>A0A5J5ET53_9PEZI</name>
<evidence type="ECO:0000313" key="2">
    <source>
        <dbReference type="Proteomes" id="UP000326924"/>
    </source>
</evidence>
<proteinExistence type="predicted"/>
<dbReference type="InParanoid" id="A0A5J5ET53"/>